<comment type="subcellular location">
    <subcellularLocation>
        <location evidence="1 11">Cell outer membrane</location>
        <topology evidence="1 11">Multi-pass membrane protein</topology>
    </subcellularLocation>
</comment>
<accession>A0ABW8JFB2</accession>
<comment type="caution">
    <text evidence="17">The sequence shown here is derived from an EMBL/GenBank/DDBJ whole genome shotgun (WGS) entry which is preliminary data.</text>
</comment>
<evidence type="ECO:0000256" key="7">
    <source>
        <dbReference type="ARBA" id="ARBA00023065"/>
    </source>
</evidence>
<dbReference type="EMBL" id="JADIKJ010000004">
    <property type="protein sequence ID" value="MFK2899758.1"/>
    <property type="molecule type" value="Genomic_DNA"/>
</dbReference>
<gene>
    <name evidence="17" type="ORF">ISP15_05365</name>
</gene>
<comment type="similarity">
    <text evidence="11 12">Belongs to the TonB-dependent receptor family.</text>
</comment>
<sequence>MKKHVWDNRARYLGLLLALPYCALAQAQTQPAAAPSATDQTTQKSKPSKGVTNLKAVTVTAERRDKPLQTSPVAATVLSGDDLSKMGVNVVDQLQFASPSATVNNFGQGIDFDIRGIGKAENNTQTTTGVITYRDGVATFPGYFTEEPYYDIASVQILRGPQGTFGGQNAIGGAVLVNSNDPVINGGYHGYAQAQVGNYGDVGLQAAINLPISNTLAARIAVDSDNRDSFWNIKGPYTGSNARQRDRSIRLGLLWQPIENLSVLFKTDYDHLDMGAYPADPVNSPNNPFDITANADLMALDRFMRSVLKIDYKFANGVDLRAISGYQHGNTSYRTDLDGTDLGDETFRDSVNETIYSQEINLISPDSGWFTWILGAYWQRDTYDFLPGQYLIGLPAGNPATEYTLQGTNPKTNEAAFGQVTFQLADPLKLDIGGRFSKSTTSNDVSVVQYGLPLLDQQSASYTNFSGKVSLDYTLNDRNFLYAFVATGFRPGGLNVPVGLGIPAPFKAEKVINQEIGWKAQWLGGHLRTQVDAYHNNYENFQVTIGYPDNPTFGIEMNTPNLTKIYGFESSAQLVFGNWSLNGNLGWMHSELGLFYATDPRIIAEASCNPMTGPASASCFNLAGHEQTYAPNLTYNISLERVFNIGNDSITPRLSYAHISPQWATLFENELLGDRLQSRNLLGAQIDWSHGDFLTTLYGSNLTNQRYIAAINSNLRFAGAPRQFGVRVTKYF</sequence>
<protein>
    <submittedName>
        <fullName evidence="17">TonB-dependent receptor</fullName>
    </submittedName>
</protein>
<evidence type="ECO:0000256" key="14">
    <source>
        <dbReference type="SAM" id="SignalP"/>
    </source>
</evidence>
<reference evidence="17 18" key="1">
    <citation type="submission" date="2020-10" db="EMBL/GenBank/DDBJ databases">
        <title>Phylogeny of dyella-like bacteria.</title>
        <authorList>
            <person name="Fu J."/>
        </authorList>
    </citation>
    <scope>NUCLEOTIDE SEQUENCE [LARGE SCALE GENOMIC DNA]</scope>
    <source>
        <strain evidence="17 18">JP1</strain>
    </source>
</reference>
<dbReference type="Gene3D" id="2.40.170.20">
    <property type="entry name" value="TonB-dependent receptor, beta-barrel domain"/>
    <property type="match status" value="1"/>
</dbReference>
<feature type="chain" id="PRO_5045301947" evidence="14">
    <location>
        <begin position="28"/>
        <end position="732"/>
    </location>
</feature>
<dbReference type="PROSITE" id="PS52016">
    <property type="entry name" value="TONB_DEPENDENT_REC_3"/>
    <property type="match status" value="1"/>
</dbReference>
<keyword evidence="5 11" id="KW-0812">Transmembrane</keyword>
<keyword evidence="10 11" id="KW-0998">Cell outer membrane</keyword>
<feature type="region of interest" description="Disordered" evidence="13">
    <location>
        <begin position="33"/>
        <end position="52"/>
    </location>
</feature>
<dbReference type="RefSeq" id="WP_404545879.1">
    <property type="nucleotide sequence ID" value="NZ_JADIKJ010000004.1"/>
</dbReference>
<dbReference type="PANTHER" id="PTHR32552">
    <property type="entry name" value="FERRICHROME IRON RECEPTOR-RELATED"/>
    <property type="match status" value="1"/>
</dbReference>
<feature type="domain" description="TonB-dependent receptor-like beta-barrel" evidence="15">
    <location>
        <begin position="284"/>
        <end position="689"/>
    </location>
</feature>
<evidence type="ECO:0000256" key="6">
    <source>
        <dbReference type="ARBA" id="ARBA00023004"/>
    </source>
</evidence>
<keyword evidence="17" id="KW-0675">Receptor</keyword>
<evidence type="ECO:0000256" key="4">
    <source>
        <dbReference type="ARBA" id="ARBA00022496"/>
    </source>
</evidence>
<dbReference type="InterPro" id="IPR012910">
    <property type="entry name" value="Plug_dom"/>
</dbReference>
<evidence type="ECO:0000259" key="15">
    <source>
        <dbReference type="Pfam" id="PF00593"/>
    </source>
</evidence>
<keyword evidence="6" id="KW-0408">Iron</keyword>
<evidence type="ECO:0000313" key="17">
    <source>
        <dbReference type="EMBL" id="MFK2899758.1"/>
    </source>
</evidence>
<dbReference type="Proteomes" id="UP001620461">
    <property type="component" value="Unassembled WGS sequence"/>
</dbReference>
<keyword evidence="4" id="KW-0410">Iron transport</keyword>
<evidence type="ECO:0000256" key="5">
    <source>
        <dbReference type="ARBA" id="ARBA00022692"/>
    </source>
</evidence>
<evidence type="ECO:0000256" key="9">
    <source>
        <dbReference type="ARBA" id="ARBA00023136"/>
    </source>
</evidence>
<evidence type="ECO:0000259" key="16">
    <source>
        <dbReference type="Pfam" id="PF07715"/>
    </source>
</evidence>
<keyword evidence="9 11" id="KW-0472">Membrane</keyword>
<evidence type="ECO:0000256" key="2">
    <source>
        <dbReference type="ARBA" id="ARBA00022448"/>
    </source>
</evidence>
<evidence type="ECO:0000256" key="11">
    <source>
        <dbReference type="PROSITE-ProRule" id="PRU01360"/>
    </source>
</evidence>
<dbReference type="InterPro" id="IPR036942">
    <property type="entry name" value="Beta-barrel_TonB_sf"/>
</dbReference>
<keyword evidence="3 11" id="KW-1134">Transmembrane beta strand</keyword>
<evidence type="ECO:0000256" key="8">
    <source>
        <dbReference type="ARBA" id="ARBA00023077"/>
    </source>
</evidence>
<keyword evidence="14" id="KW-0732">Signal</keyword>
<keyword evidence="7" id="KW-0406">Ion transport</keyword>
<dbReference type="InterPro" id="IPR000531">
    <property type="entry name" value="Beta-barrel_TonB"/>
</dbReference>
<dbReference type="PANTHER" id="PTHR32552:SF81">
    <property type="entry name" value="TONB-DEPENDENT OUTER MEMBRANE RECEPTOR"/>
    <property type="match status" value="1"/>
</dbReference>
<dbReference type="InterPro" id="IPR039426">
    <property type="entry name" value="TonB-dep_rcpt-like"/>
</dbReference>
<keyword evidence="2 11" id="KW-0813">Transport</keyword>
<name>A0ABW8JFB2_9GAMM</name>
<dbReference type="Pfam" id="PF00593">
    <property type="entry name" value="TonB_dep_Rec_b-barrel"/>
    <property type="match status" value="1"/>
</dbReference>
<dbReference type="Pfam" id="PF07715">
    <property type="entry name" value="Plug"/>
    <property type="match status" value="1"/>
</dbReference>
<feature type="compositionally biased region" description="Low complexity" evidence="13">
    <location>
        <begin position="33"/>
        <end position="43"/>
    </location>
</feature>
<evidence type="ECO:0000313" key="18">
    <source>
        <dbReference type="Proteomes" id="UP001620461"/>
    </source>
</evidence>
<feature type="signal peptide" evidence="14">
    <location>
        <begin position="1"/>
        <end position="27"/>
    </location>
</feature>
<dbReference type="SUPFAM" id="SSF56935">
    <property type="entry name" value="Porins"/>
    <property type="match status" value="1"/>
</dbReference>
<evidence type="ECO:0000256" key="3">
    <source>
        <dbReference type="ARBA" id="ARBA00022452"/>
    </source>
</evidence>
<keyword evidence="8 12" id="KW-0798">TonB box</keyword>
<organism evidence="17 18">
    <name type="scientific">Dyella jejuensis</name>
    <dbReference type="NCBI Taxonomy" id="1432009"/>
    <lineage>
        <taxon>Bacteria</taxon>
        <taxon>Pseudomonadati</taxon>
        <taxon>Pseudomonadota</taxon>
        <taxon>Gammaproteobacteria</taxon>
        <taxon>Lysobacterales</taxon>
        <taxon>Rhodanobacteraceae</taxon>
        <taxon>Dyella</taxon>
    </lineage>
</organism>
<evidence type="ECO:0000256" key="12">
    <source>
        <dbReference type="RuleBase" id="RU003357"/>
    </source>
</evidence>
<proteinExistence type="inferred from homology"/>
<evidence type="ECO:0000256" key="1">
    <source>
        <dbReference type="ARBA" id="ARBA00004571"/>
    </source>
</evidence>
<keyword evidence="18" id="KW-1185">Reference proteome</keyword>
<evidence type="ECO:0000256" key="13">
    <source>
        <dbReference type="SAM" id="MobiDB-lite"/>
    </source>
</evidence>
<feature type="domain" description="TonB-dependent receptor plug" evidence="16">
    <location>
        <begin position="68"/>
        <end position="174"/>
    </location>
</feature>
<evidence type="ECO:0000256" key="10">
    <source>
        <dbReference type="ARBA" id="ARBA00023237"/>
    </source>
</evidence>